<dbReference type="EMBL" id="JASPKZ010003696">
    <property type="protein sequence ID" value="KAJ9593070.1"/>
    <property type="molecule type" value="Genomic_DNA"/>
</dbReference>
<gene>
    <name evidence="1" type="ORF">L9F63_027688</name>
</gene>
<name>A0AAD8A6G5_DIPPU</name>
<feature type="non-terminal residue" evidence="1">
    <location>
        <position position="1"/>
    </location>
</feature>
<dbReference type="AlphaFoldDB" id="A0AAD8A6G5"/>
<reference evidence="1" key="2">
    <citation type="submission" date="2023-05" db="EMBL/GenBank/DDBJ databases">
        <authorList>
            <person name="Fouks B."/>
        </authorList>
    </citation>
    <scope>NUCLEOTIDE SEQUENCE</scope>
    <source>
        <strain evidence="1">Stay&amp;Tobe</strain>
        <tissue evidence="1">Testes</tissue>
    </source>
</reference>
<proteinExistence type="predicted"/>
<reference evidence="1" key="1">
    <citation type="journal article" date="2023" name="IScience">
        <title>Live-bearing cockroach genome reveals convergent evolutionary mechanisms linked to viviparity in insects and beyond.</title>
        <authorList>
            <person name="Fouks B."/>
            <person name="Harrison M.C."/>
            <person name="Mikhailova A.A."/>
            <person name="Marchal E."/>
            <person name="English S."/>
            <person name="Carruthers M."/>
            <person name="Jennings E.C."/>
            <person name="Chiamaka E.L."/>
            <person name="Frigard R.A."/>
            <person name="Pippel M."/>
            <person name="Attardo G.M."/>
            <person name="Benoit J.B."/>
            <person name="Bornberg-Bauer E."/>
            <person name="Tobe S.S."/>
        </authorList>
    </citation>
    <scope>NUCLEOTIDE SEQUENCE</scope>
    <source>
        <strain evidence="1">Stay&amp;Tobe</strain>
    </source>
</reference>
<dbReference type="Proteomes" id="UP001233999">
    <property type="component" value="Unassembled WGS sequence"/>
</dbReference>
<organism evidence="1 2">
    <name type="scientific">Diploptera punctata</name>
    <name type="common">Pacific beetle cockroach</name>
    <dbReference type="NCBI Taxonomy" id="6984"/>
    <lineage>
        <taxon>Eukaryota</taxon>
        <taxon>Metazoa</taxon>
        <taxon>Ecdysozoa</taxon>
        <taxon>Arthropoda</taxon>
        <taxon>Hexapoda</taxon>
        <taxon>Insecta</taxon>
        <taxon>Pterygota</taxon>
        <taxon>Neoptera</taxon>
        <taxon>Polyneoptera</taxon>
        <taxon>Dictyoptera</taxon>
        <taxon>Blattodea</taxon>
        <taxon>Blaberoidea</taxon>
        <taxon>Blaberidae</taxon>
        <taxon>Diplopterinae</taxon>
        <taxon>Diploptera</taxon>
    </lineage>
</organism>
<accession>A0AAD8A6G5</accession>
<comment type="caution">
    <text evidence="1">The sequence shown here is derived from an EMBL/GenBank/DDBJ whole genome shotgun (WGS) entry which is preliminary data.</text>
</comment>
<feature type="non-terminal residue" evidence="1">
    <location>
        <position position="57"/>
    </location>
</feature>
<evidence type="ECO:0000313" key="2">
    <source>
        <dbReference type="Proteomes" id="UP001233999"/>
    </source>
</evidence>
<protein>
    <submittedName>
        <fullName evidence="1">Uncharacterized protein</fullName>
    </submittedName>
</protein>
<sequence>RNKILTPIRIKLTTFEKWLIMFIIIIHNELAIHKMKLNTSSYSLFHSSPAFPEFSPS</sequence>
<evidence type="ECO:0000313" key="1">
    <source>
        <dbReference type="EMBL" id="KAJ9593070.1"/>
    </source>
</evidence>
<keyword evidence="2" id="KW-1185">Reference proteome</keyword>